<dbReference type="InterPro" id="IPR017441">
    <property type="entry name" value="Protein_kinase_ATP_BS"/>
</dbReference>
<dbReference type="EMBL" id="JABXXO010000006">
    <property type="protein sequence ID" value="KAF7776315.1"/>
    <property type="molecule type" value="Genomic_DNA"/>
</dbReference>
<evidence type="ECO:0000313" key="9">
    <source>
        <dbReference type="EMBL" id="KAF7776315.1"/>
    </source>
</evidence>
<dbReference type="Gene3D" id="3.30.200.20">
    <property type="entry name" value="Phosphorylase Kinase, domain 1"/>
    <property type="match status" value="1"/>
</dbReference>
<dbReference type="PANTHER" id="PTHR45646:SF11">
    <property type="entry name" value="SERINE_THREONINE-PROTEIN KINASE DOA"/>
    <property type="match status" value="1"/>
</dbReference>
<dbReference type="SMART" id="SM00220">
    <property type="entry name" value="S_TKc"/>
    <property type="match status" value="1"/>
</dbReference>
<sequence>MFRCALRATRARCLRPLPTRAFRPPRIVRFSTDVQKPSTTQPEPTNLRFTVDAEGNQMIDLTFASEGLGLPAAAGYGWVQLQFGDKVGKDHRYTIVRKLGWGTYSSTWLARDSIENTFVAVKVLTGHMTDWCEHAIAWEPDAFRLISQTPRSPHCPPLLDEFIFPGEGSAGSHICFVMPLYGGDVRMLYRERTTALPFPLAKRILLHLLCGIAHAYERGVVHTDIKPANILFSTTMTTEDIEAWMVEEPSRRHEPEASHDGIVQSAVSQPLPMITEDEAMRATYLLGDFGSAQPSELHNDNTVIPVLLRPPEIYLGAKWDLPADIWTFGCLVFELVTAEHLFVHERNQKFDLDETENMLYQMMLYSREDFSGAQLQASPKAPEYFNADCTLKKNPKLFGGSIQTRFDEMKIISDEDATETRLMERCLCLDPSSRSTATELLSDPWFDGVE</sequence>
<accession>A0A8H7F3N8</accession>
<evidence type="ECO:0000256" key="4">
    <source>
        <dbReference type="ARBA" id="ARBA00022777"/>
    </source>
</evidence>
<comment type="similarity">
    <text evidence="7">Belongs to the protein kinase superfamily.</text>
</comment>
<dbReference type="PANTHER" id="PTHR45646">
    <property type="entry name" value="SERINE/THREONINE-PROTEIN KINASE DOA-RELATED"/>
    <property type="match status" value="1"/>
</dbReference>
<organism evidence="9 10">
    <name type="scientific">Agaricus bisporus var. burnettii</name>
    <dbReference type="NCBI Taxonomy" id="192524"/>
    <lineage>
        <taxon>Eukaryota</taxon>
        <taxon>Fungi</taxon>
        <taxon>Dikarya</taxon>
        <taxon>Basidiomycota</taxon>
        <taxon>Agaricomycotina</taxon>
        <taxon>Agaricomycetes</taxon>
        <taxon>Agaricomycetidae</taxon>
        <taxon>Agaricales</taxon>
        <taxon>Agaricineae</taxon>
        <taxon>Agaricaceae</taxon>
        <taxon>Agaricus</taxon>
    </lineage>
</organism>
<keyword evidence="4" id="KW-0418">Kinase</keyword>
<dbReference type="InterPro" id="IPR051175">
    <property type="entry name" value="CLK_kinases"/>
</dbReference>
<evidence type="ECO:0000313" key="10">
    <source>
        <dbReference type="Proteomes" id="UP000629468"/>
    </source>
</evidence>
<dbReference type="GO" id="GO:0043484">
    <property type="term" value="P:regulation of RNA splicing"/>
    <property type="evidence" value="ECO:0007669"/>
    <property type="project" value="TreeGrafter"/>
</dbReference>
<dbReference type="Gene3D" id="1.10.510.10">
    <property type="entry name" value="Transferase(Phosphotransferase) domain 1"/>
    <property type="match status" value="1"/>
</dbReference>
<evidence type="ECO:0000256" key="6">
    <source>
        <dbReference type="PROSITE-ProRule" id="PRU10141"/>
    </source>
</evidence>
<evidence type="ECO:0000256" key="1">
    <source>
        <dbReference type="ARBA" id="ARBA00022527"/>
    </source>
</evidence>
<feature type="domain" description="Protein kinase" evidence="8">
    <location>
        <begin position="93"/>
        <end position="446"/>
    </location>
</feature>
<dbReference type="InterPro" id="IPR000719">
    <property type="entry name" value="Prot_kinase_dom"/>
</dbReference>
<keyword evidence="5 6" id="KW-0067">ATP-binding</keyword>
<dbReference type="InterPro" id="IPR011009">
    <property type="entry name" value="Kinase-like_dom_sf"/>
</dbReference>
<dbReference type="GO" id="GO:0004674">
    <property type="term" value="F:protein serine/threonine kinase activity"/>
    <property type="evidence" value="ECO:0007669"/>
    <property type="project" value="UniProtKB-KW"/>
</dbReference>
<gene>
    <name evidence="9" type="ORF">Agabi119p4_4708</name>
</gene>
<dbReference type="InterPro" id="IPR008271">
    <property type="entry name" value="Ser/Thr_kinase_AS"/>
</dbReference>
<dbReference type="GO" id="GO:0005524">
    <property type="term" value="F:ATP binding"/>
    <property type="evidence" value="ECO:0007669"/>
    <property type="project" value="UniProtKB-UniRule"/>
</dbReference>
<evidence type="ECO:0000259" key="8">
    <source>
        <dbReference type="PROSITE" id="PS50011"/>
    </source>
</evidence>
<evidence type="ECO:0000256" key="7">
    <source>
        <dbReference type="RuleBase" id="RU000304"/>
    </source>
</evidence>
<dbReference type="AlphaFoldDB" id="A0A8H7F3N8"/>
<keyword evidence="2" id="KW-0808">Transferase</keyword>
<dbReference type="Pfam" id="PF00069">
    <property type="entry name" value="Pkinase"/>
    <property type="match status" value="2"/>
</dbReference>
<evidence type="ECO:0000256" key="5">
    <source>
        <dbReference type="ARBA" id="ARBA00022840"/>
    </source>
</evidence>
<feature type="binding site" evidence="6">
    <location>
        <position position="122"/>
    </location>
    <ligand>
        <name>ATP</name>
        <dbReference type="ChEBI" id="CHEBI:30616"/>
    </ligand>
</feature>
<proteinExistence type="inferred from homology"/>
<evidence type="ECO:0000256" key="3">
    <source>
        <dbReference type="ARBA" id="ARBA00022741"/>
    </source>
</evidence>
<dbReference type="SUPFAM" id="SSF56112">
    <property type="entry name" value="Protein kinase-like (PK-like)"/>
    <property type="match status" value="1"/>
</dbReference>
<dbReference type="Proteomes" id="UP000629468">
    <property type="component" value="Unassembled WGS sequence"/>
</dbReference>
<dbReference type="GO" id="GO:0005634">
    <property type="term" value="C:nucleus"/>
    <property type="evidence" value="ECO:0007669"/>
    <property type="project" value="TreeGrafter"/>
</dbReference>
<dbReference type="PROSITE" id="PS50011">
    <property type="entry name" value="PROTEIN_KINASE_DOM"/>
    <property type="match status" value="1"/>
</dbReference>
<reference evidence="9 10" key="1">
    <citation type="journal article" name="Sci. Rep.">
        <title>Telomere-to-telomere assembled and centromere annotated genomes of the two main subspecies of the button mushroom Agaricus bisporus reveal especially polymorphic chromosome ends.</title>
        <authorList>
            <person name="Sonnenberg A.S.M."/>
            <person name="Sedaghat-Telgerd N."/>
            <person name="Lavrijssen B."/>
            <person name="Ohm R.A."/>
            <person name="Hendrickx P.M."/>
            <person name="Scholtmeijer K."/>
            <person name="Baars J.J.P."/>
            <person name="van Peer A."/>
        </authorList>
    </citation>
    <scope>NUCLEOTIDE SEQUENCE [LARGE SCALE GENOMIC DNA]</scope>
    <source>
        <strain evidence="9 10">H119_p4</strain>
    </source>
</reference>
<dbReference type="PROSITE" id="PS00107">
    <property type="entry name" value="PROTEIN_KINASE_ATP"/>
    <property type="match status" value="1"/>
</dbReference>
<comment type="caution">
    <text evidence="9">The sequence shown here is derived from an EMBL/GenBank/DDBJ whole genome shotgun (WGS) entry which is preliminary data.</text>
</comment>
<keyword evidence="1 7" id="KW-0723">Serine/threonine-protein kinase</keyword>
<evidence type="ECO:0000256" key="2">
    <source>
        <dbReference type="ARBA" id="ARBA00022679"/>
    </source>
</evidence>
<dbReference type="PROSITE" id="PS00108">
    <property type="entry name" value="PROTEIN_KINASE_ST"/>
    <property type="match status" value="1"/>
</dbReference>
<protein>
    <recommendedName>
        <fullName evidence="8">Protein kinase domain-containing protein</fullName>
    </recommendedName>
</protein>
<keyword evidence="3 6" id="KW-0547">Nucleotide-binding</keyword>
<name>A0A8H7F3N8_AGABI</name>